<evidence type="ECO:0000313" key="2">
    <source>
        <dbReference type="Proteomes" id="UP000438429"/>
    </source>
</evidence>
<name>A0A6A4RWV8_SCOMX</name>
<protein>
    <submittedName>
        <fullName evidence="1">Uncharacterized protein</fullName>
    </submittedName>
</protein>
<comment type="caution">
    <text evidence="1">The sequence shown here is derived from an EMBL/GenBank/DDBJ whole genome shotgun (WGS) entry which is preliminary data.</text>
</comment>
<sequence length="92" mass="10112">MFRCAADVHWLKVETSDHIIKPGQTVTHSCGGATTRGLGAFASTPVCGLQRSAVDLCRFPRWEFVCFVSAKLRSDVSRSPDLVQNFSCQPPQ</sequence>
<gene>
    <name evidence="1" type="ORF">F2P81_023190</name>
</gene>
<dbReference type="Proteomes" id="UP000438429">
    <property type="component" value="Unassembled WGS sequence"/>
</dbReference>
<dbReference type="EMBL" id="VEVO01000021">
    <property type="protein sequence ID" value="KAF0024388.1"/>
    <property type="molecule type" value="Genomic_DNA"/>
</dbReference>
<accession>A0A6A4RWV8</accession>
<evidence type="ECO:0000313" key="1">
    <source>
        <dbReference type="EMBL" id="KAF0024388.1"/>
    </source>
</evidence>
<reference evidence="1 2" key="1">
    <citation type="submission" date="2019-06" db="EMBL/GenBank/DDBJ databases">
        <title>Draft genomes of female and male turbot (Scophthalmus maximus).</title>
        <authorList>
            <person name="Xu H."/>
            <person name="Xu X.-W."/>
            <person name="Shao C."/>
            <person name="Chen S."/>
        </authorList>
    </citation>
    <scope>NUCLEOTIDE SEQUENCE [LARGE SCALE GENOMIC DNA]</scope>
    <source>
        <strain evidence="1">Ysfricsl-2016a</strain>
        <tissue evidence="1">Blood</tissue>
    </source>
</reference>
<proteinExistence type="predicted"/>
<dbReference type="AlphaFoldDB" id="A0A6A4RWV8"/>
<organism evidence="1 2">
    <name type="scientific">Scophthalmus maximus</name>
    <name type="common">Turbot</name>
    <name type="synonym">Psetta maxima</name>
    <dbReference type="NCBI Taxonomy" id="52904"/>
    <lineage>
        <taxon>Eukaryota</taxon>
        <taxon>Metazoa</taxon>
        <taxon>Chordata</taxon>
        <taxon>Craniata</taxon>
        <taxon>Vertebrata</taxon>
        <taxon>Euteleostomi</taxon>
        <taxon>Actinopterygii</taxon>
        <taxon>Neopterygii</taxon>
        <taxon>Teleostei</taxon>
        <taxon>Neoteleostei</taxon>
        <taxon>Acanthomorphata</taxon>
        <taxon>Carangaria</taxon>
        <taxon>Pleuronectiformes</taxon>
        <taxon>Pleuronectoidei</taxon>
        <taxon>Scophthalmidae</taxon>
        <taxon>Scophthalmus</taxon>
    </lineage>
</organism>